<keyword evidence="1" id="KW-0472">Membrane</keyword>
<keyword evidence="3" id="KW-1185">Reference proteome</keyword>
<dbReference type="FunCoup" id="G0MT61">
    <property type="interactions" value="3"/>
</dbReference>
<evidence type="ECO:0000313" key="3">
    <source>
        <dbReference type="Proteomes" id="UP000008068"/>
    </source>
</evidence>
<dbReference type="eggNOG" id="ENOG502RT9X">
    <property type="taxonomic scope" value="Eukaryota"/>
</dbReference>
<dbReference type="OrthoDB" id="5840362at2759"/>
<dbReference type="InterPro" id="IPR019422">
    <property type="entry name" value="7TM_GPCR_serpentine_rcpt_Srh"/>
</dbReference>
<feature type="transmembrane region" description="Helical" evidence="1">
    <location>
        <begin position="205"/>
        <end position="228"/>
    </location>
</feature>
<feature type="transmembrane region" description="Helical" evidence="1">
    <location>
        <begin position="288"/>
        <end position="307"/>
    </location>
</feature>
<evidence type="ECO:0008006" key="4">
    <source>
        <dbReference type="Google" id="ProtNLM"/>
    </source>
</evidence>
<protein>
    <recommendedName>
        <fullName evidence="4">Serpentine Receptor, class H</fullName>
    </recommendedName>
</protein>
<sequence>MEWKDFNQSDCRANYSYFWSADYLRNAYHITAFFTIPLSLFTFYTIAKVTPKKMKNMKTPMLFAHAWSVNLDLMFTVYSAPYVFGPSAAGVPLGLLGALGVGVKWQSYWGQVSITMMGVCLIMLYENRQNQITTIKLKINSKRTRLIYFGFNYVFAFVVDLPFYLENSDQAELRKIILQRIPCPTIEFWDPKTYVLLKGGEVTPFWSITIGFSAVIFQAMFFLLPTIYHLTMVTNARVSVETKNLQKKFLIYVSIQVSVPWISIAFPTAYIMYSDKINYYNQAYNNNSMLIMANHGFLSTCSTLFIYKPYRDFVVSVLTGRKEEDNRMNITVGTVGSRVASVSN</sequence>
<dbReference type="InterPro" id="IPR053220">
    <property type="entry name" value="Nematode_rcpt-like_serp_H"/>
</dbReference>
<feature type="transmembrane region" description="Helical" evidence="1">
    <location>
        <begin position="62"/>
        <end position="85"/>
    </location>
</feature>
<organism evidence="3">
    <name type="scientific">Caenorhabditis brenneri</name>
    <name type="common">Nematode worm</name>
    <dbReference type="NCBI Taxonomy" id="135651"/>
    <lineage>
        <taxon>Eukaryota</taxon>
        <taxon>Metazoa</taxon>
        <taxon>Ecdysozoa</taxon>
        <taxon>Nematoda</taxon>
        <taxon>Chromadorea</taxon>
        <taxon>Rhabditida</taxon>
        <taxon>Rhabditina</taxon>
        <taxon>Rhabditomorpha</taxon>
        <taxon>Rhabditoidea</taxon>
        <taxon>Rhabditidae</taxon>
        <taxon>Peloderinae</taxon>
        <taxon>Caenorhabditis</taxon>
    </lineage>
</organism>
<reference evidence="3" key="1">
    <citation type="submission" date="2011-07" db="EMBL/GenBank/DDBJ databases">
        <authorList>
            <consortium name="Caenorhabditis brenneri Sequencing and Analysis Consortium"/>
            <person name="Wilson R.K."/>
        </authorList>
    </citation>
    <scope>NUCLEOTIDE SEQUENCE [LARGE SCALE GENOMIC DNA]</scope>
    <source>
        <strain evidence="3">PB2801</strain>
    </source>
</reference>
<dbReference type="PANTHER" id="PTHR22941:SF155">
    <property type="entry name" value="SERPENTINE RECEPTOR, CLASS H"/>
    <property type="match status" value="1"/>
</dbReference>
<keyword evidence="1" id="KW-1133">Transmembrane helix</keyword>
<dbReference type="HOGENOM" id="CLU_042960_0_2_1"/>
<dbReference type="STRING" id="135651.G0MT61"/>
<feature type="transmembrane region" description="Helical" evidence="1">
    <location>
        <begin position="27"/>
        <end position="50"/>
    </location>
</feature>
<keyword evidence="1" id="KW-0812">Transmembrane</keyword>
<evidence type="ECO:0000313" key="2">
    <source>
        <dbReference type="EMBL" id="EGT43738.1"/>
    </source>
</evidence>
<dbReference type="Proteomes" id="UP000008068">
    <property type="component" value="Unassembled WGS sequence"/>
</dbReference>
<dbReference type="AlphaFoldDB" id="G0MT61"/>
<gene>
    <name evidence="2" type="ORF">CAEBREN_05663</name>
</gene>
<feature type="transmembrane region" description="Helical" evidence="1">
    <location>
        <begin position="105"/>
        <end position="125"/>
    </location>
</feature>
<dbReference type="Pfam" id="PF10318">
    <property type="entry name" value="7TM_GPCR_Srh"/>
    <property type="match status" value="1"/>
</dbReference>
<evidence type="ECO:0000256" key="1">
    <source>
        <dbReference type="SAM" id="Phobius"/>
    </source>
</evidence>
<accession>G0MT61</accession>
<feature type="transmembrane region" description="Helical" evidence="1">
    <location>
        <begin position="249"/>
        <end position="273"/>
    </location>
</feature>
<dbReference type="PANTHER" id="PTHR22941">
    <property type="entry name" value="SERPENTINE RECEPTOR"/>
    <property type="match status" value="1"/>
</dbReference>
<dbReference type="InParanoid" id="G0MT61"/>
<proteinExistence type="predicted"/>
<feature type="transmembrane region" description="Helical" evidence="1">
    <location>
        <begin position="146"/>
        <end position="165"/>
    </location>
</feature>
<name>G0MT61_CAEBE</name>
<dbReference type="EMBL" id="GL379811">
    <property type="protein sequence ID" value="EGT43738.1"/>
    <property type="molecule type" value="Genomic_DNA"/>
</dbReference>